<dbReference type="PANTHER" id="PTHR31992">
    <property type="entry name" value="DOF ZINC FINGER PROTEIN DOF1.4-RELATED"/>
    <property type="match status" value="1"/>
</dbReference>
<evidence type="ECO:0000256" key="3">
    <source>
        <dbReference type="ARBA" id="ARBA00022833"/>
    </source>
</evidence>
<evidence type="ECO:0000256" key="5">
    <source>
        <dbReference type="ARBA" id="ARBA00023125"/>
    </source>
</evidence>
<evidence type="ECO:0000256" key="2">
    <source>
        <dbReference type="ARBA" id="ARBA00022771"/>
    </source>
</evidence>
<dbReference type="GO" id="GO:0005634">
    <property type="term" value="C:nucleus"/>
    <property type="evidence" value="ECO:0007669"/>
    <property type="project" value="UniProtKB-SubCell"/>
</dbReference>
<dbReference type="AlphaFoldDB" id="A0A1D6WJM1"/>
<dbReference type="GO" id="GO:0003700">
    <property type="term" value="F:DNA-binding transcription factor activity"/>
    <property type="evidence" value="ECO:0007669"/>
    <property type="project" value="UniProtKB-UniRule"/>
</dbReference>
<dbReference type="GO" id="GO:0008270">
    <property type="term" value="F:zinc ion binding"/>
    <property type="evidence" value="ECO:0007669"/>
    <property type="project" value="UniProtKB-KW"/>
</dbReference>
<evidence type="ECO:0000256" key="10">
    <source>
        <dbReference type="SAM" id="MobiDB-lite"/>
    </source>
</evidence>
<sequence length="301" mass="33699">MFTAPVLEQMLQCQSGQPLIMNSQKPSWKPHVEIAPNCPRCASSNTKFCYYNNYSLSQPRYFCKGCRRYWTKGGSLRNVPVGGGCRKNRRSRSARLSQVERISMSYYRRNSSSSSGDDLSEQHSKERANGSDIDMAAVFANFLNQNSSNGHDPNLVGSESIPDDVHDANALSDHSQNSSNPAEDLLESVELLQGLVLPDYDHQQSHEEDNIHNIMGNHQYHQDLSIHEFGLQGLLDDEDVFWSDSTASLTSNTTSFNWQELDNSFPSDDDDHMKISTTTTNLCSENWSSFDFSGLGVFSGS</sequence>
<name>A0A1D6WJM1_FRAAN</name>
<reference evidence="12" key="1">
    <citation type="submission" date="2014-11" db="EMBL/GenBank/DDBJ databases">
        <title>Functional characterization of a strawberry ripening-related ZnF-Dof-type transcription factor.</title>
        <authorList>
            <person name="Medina-Puche L."/>
            <person name="Molina-Hidalgo F.-J."/>
            <person name="Canete-Gomez C.J."/>
            <person name="Caballero-Repullo J.L."/>
            <person name="Blanco-Portales R."/>
            <person name="Moyano-Canete E."/>
            <person name="Munoz-Blanco J."/>
        </authorList>
    </citation>
    <scope>NUCLEOTIDE SEQUENCE</scope>
</reference>
<dbReference type="EMBL" id="KP100112">
    <property type="protein sequence ID" value="AIZ50709.1"/>
    <property type="molecule type" value="mRNA"/>
</dbReference>
<comment type="subcellular location">
    <subcellularLocation>
        <location evidence="8 9">Nucleus</location>
    </subcellularLocation>
</comment>
<evidence type="ECO:0000256" key="6">
    <source>
        <dbReference type="ARBA" id="ARBA00023163"/>
    </source>
</evidence>
<feature type="compositionally biased region" description="Polar residues" evidence="10">
    <location>
        <begin position="172"/>
        <end position="181"/>
    </location>
</feature>
<evidence type="ECO:0000256" key="1">
    <source>
        <dbReference type="ARBA" id="ARBA00022723"/>
    </source>
</evidence>
<dbReference type="PANTHER" id="PTHR31992:SF316">
    <property type="entry name" value="DOF ZINC FINGER PROTEIN DOF1.2"/>
    <property type="match status" value="1"/>
</dbReference>
<protein>
    <recommendedName>
        <fullName evidence="9">Dof zinc finger protein</fullName>
    </recommendedName>
</protein>
<keyword evidence="2 8" id="KW-0863">Zinc-finger</keyword>
<feature type="region of interest" description="Disordered" evidence="10">
    <location>
        <begin position="107"/>
        <end position="128"/>
    </location>
</feature>
<feature type="domain" description="Dof-type" evidence="11">
    <location>
        <begin position="36"/>
        <end position="90"/>
    </location>
</feature>
<evidence type="ECO:0000259" key="11">
    <source>
        <dbReference type="PROSITE" id="PS50884"/>
    </source>
</evidence>
<dbReference type="GO" id="GO:0003677">
    <property type="term" value="F:DNA binding"/>
    <property type="evidence" value="ECO:0007669"/>
    <property type="project" value="UniProtKB-UniRule"/>
</dbReference>
<keyword evidence="6 9" id="KW-0804">Transcription</keyword>
<evidence type="ECO:0000256" key="8">
    <source>
        <dbReference type="PROSITE-ProRule" id="PRU00071"/>
    </source>
</evidence>
<keyword evidence="1 9" id="KW-0479">Metal-binding</keyword>
<gene>
    <name evidence="12" type="primary">Dof1</name>
</gene>
<dbReference type="PROSITE" id="PS50884">
    <property type="entry name" value="ZF_DOF_2"/>
    <property type="match status" value="1"/>
</dbReference>
<keyword evidence="5 8" id="KW-0238">DNA-binding</keyword>
<evidence type="ECO:0000256" key="7">
    <source>
        <dbReference type="ARBA" id="ARBA00023242"/>
    </source>
</evidence>
<keyword evidence="3 9" id="KW-0862">Zinc</keyword>
<evidence type="ECO:0000256" key="9">
    <source>
        <dbReference type="RuleBase" id="RU369094"/>
    </source>
</evidence>
<proteinExistence type="evidence at transcript level"/>
<dbReference type="InterPro" id="IPR003851">
    <property type="entry name" value="Znf_Dof"/>
</dbReference>
<evidence type="ECO:0000313" key="12">
    <source>
        <dbReference type="EMBL" id="AIZ50709.1"/>
    </source>
</evidence>
<comment type="function">
    <text evidence="9">Transcription factor that binds specifically to a 5'-AA[AG]G-3' consensus core sequence.</text>
</comment>
<evidence type="ECO:0000256" key="4">
    <source>
        <dbReference type="ARBA" id="ARBA00023015"/>
    </source>
</evidence>
<accession>A0A1D6WJM1</accession>
<keyword evidence="7 8" id="KW-0539">Nucleus</keyword>
<keyword evidence="4 9" id="KW-0805">Transcription regulation</keyword>
<feature type="region of interest" description="Disordered" evidence="10">
    <location>
        <begin position="149"/>
        <end position="182"/>
    </location>
</feature>
<dbReference type="PROSITE" id="PS01361">
    <property type="entry name" value="ZF_DOF_1"/>
    <property type="match status" value="1"/>
</dbReference>
<organism evidence="12">
    <name type="scientific">Fragaria ananassa</name>
    <name type="common">Strawberry</name>
    <name type="synonym">Fragaria chiloensis x Fragaria virginiana</name>
    <dbReference type="NCBI Taxonomy" id="3747"/>
    <lineage>
        <taxon>Eukaryota</taxon>
        <taxon>Viridiplantae</taxon>
        <taxon>Streptophyta</taxon>
        <taxon>Embryophyta</taxon>
        <taxon>Tracheophyta</taxon>
        <taxon>Spermatophyta</taxon>
        <taxon>Magnoliopsida</taxon>
        <taxon>eudicotyledons</taxon>
        <taxon>Gunneridae</taxon>
        <taxon>Pentapetalae</taxon>
        <taxon>rosids</taxon>
        <taxon>fabids</taxon>
        <taxon>Rosales</taxon>
        <taxon>Rosaceae</taxon>
        <taxon>Rosoideae</taxon>
        <taxon>Potentilleae</taxon>
        <taxon>Fragariinae</taxon>
        <taxon>Fragaria</taxon>
    </lineage>
</organism>
<dbReference type="InterPro" id="IPR045174">
    <property type="entry name" value="Dof"/>
</dbReference>
<dbReference type="Pfam" id="PF02701">
    <property type="entry name" value="Zn_ribbon_Dof"/>
    <property type="match status" value="1"/>
</dbReference>